<comment type="caution">
    <text evidence="3">The sequence shown here is derived from an EMBL/GenBank/DDBJ whole genome shotgun (WGS) entry which is preliminary data.</text>
</comment>
<evidence type="ECO:0000256" key="1">
    <source>
        <dbReference type="SAM" id="MobiDB-lite"/>
    </source>
</evidence>
<dbReference type="RefSeq" id="WP_251778662.1">
    <property type="nucleotide sequence ID" value="NZ_JAMKFE010000006.1"/>
</dbReference>
<evidence type="ECO:0000256" key="2">
    <source>
        <dbReference type="SAM" id="SignalP"/>
    </source>
</evidence>
<accession>A0ABT0YNB0</accession>
<sequence>MRRLEVSFAAVLSVMAAGTALAQGQVYRCPGNNFTNSLTPKEAEERGCKVVEGGNVTVVQSRPPAAKAPAVAPAPRSAESRVSDNDQRARDSDARRILENELKREEEQLANLQKEFNNGEPERLGNERNYQKYLDRVAELKANIARKESDIASIKRELSKLPAAQ</sequence>
<evidence type="ECO:0000313" key="3">
    <source>
        <dbReference type="EMBL" id="MCM5680228.1"/>
    </source>
</evidence>
<reference evidence="3" key="1">
    <citation type="submission" date="2022-05" db="EMBL/GenBank/DDBJ databases">
        <title>Schlegelella sp. nov., isolated from mangrove soil.</title>
        <authorList>
            <person name="Liu Y."/>
            <person name="Ge X."/>
            <person name="Liu W."/>
        </authorList>
    </citation>
    <scope>NUCLEOTIDE SEQUENCE</scope>
    <source>
        <strain evidence="3">S2-27</strain>
    </source>
</reference>
<proteinExistence type="predicted"/>
<gene>
    <name evidence="3" type="ORF">M8A51_11865</name>
</gene>
<dbReference type="Proteomes" id="UP001165541">
    <property type="component" value="Unassembled WGS sequence"/>
</dbReference>
<protein>
    <submittedName>
        <fullName evidence="3">Uncharacterized protein</fullName>
    </submittedName>
</protein>
<feature type="compositionally biased region" description="Low complexity" evidence="1">
    <location>
        <begin position="61"/>
        <end position="77"/>
    </location>
</feature>
<evidence type="ECO:0000313" key="4">
    <source>
        <dbReference type="Proteomes" id="UP001165541"/>
    </source>
</evidence>
<feature type="region of interest" description="Disordered" evidence="1">
    <location>
        <begin position="60"/>
        <end position="98"/>
    </location>
</feature>
<organism evidence="3 4">
    <name type="scientific">Caldimonas mangrovi</name>
    <dbReference type="NCBI Taxonomy" id="2944811"/>
    <lineage>
        <taxon>Bacteria</taxon>
        <taxon>Pseudomonadati</taxon>
        <taxon>Pseudomonadota</taxon>
        <taxon>Betaproteobacteria</taxon>
        <taxon>Burkholderiales</taxon>
        <taxon>Sphaerotilaceae</taxon>
        <taxon>Caldimonas</taxon>
    </lineage>
</organism>
<keyword evidence="4" id="KW-1185">Reference proteome</keyword>
<keyword evidence="2" id="KW-0732">Signal</keyword>
<name>A0ABT0YNB0_9BURK</name>
<feature type="compositionally biased region" description="Basic and acidic residues" evidence="1">
    <location>
        <begin position="78"/>
        <end position="98"/>
    </location>
</feature>
<feature type="signal peptide" evidence="2">
    <location>
        <begin position="1"/>
        <end position="22"/>
    </location>
</feature>
<dbReference type="EMBL" id="JAMKFE010000006">
    <property type="protein sequence ID" value="MCM5680228.1"/>
    <property type="molecule type" value="Genomic_DNA"/>
</dbReference>
<feature type="chain" id="PRO_5047489821" evidence="2">
    <location>
        <begin position="23"/>
        <end position="165"/>
    </location>
</feature>